<evidence type="ECO:0000256" key="1">
    <source>
        <dbReference type="SAM" id="Coils"/>
    </source>
</evidence>
<accession>A0A3N0Y740</accession>
<name>A0A3N0Y740_ANAGA</name>
<reference evidence="3 4" key="1">
    <citation type="submission" date="2018-10" db="EMBL/GenBank/DDBJ databases">
        <title>Genome assembly for a Yunnan-Guizhou Plateau 3E fish, Anabarilius grahami (Regan), and its evolutionary and genetic applications.</title>
        <authorList>
            <person name="Jiang W."/>
        </authorList>
    </citation>
    <scope>NUCLEOTIDE SEQUENCE [LARGE SCALE GENOMIC DNA]</scope>
    <source>
        <strain evidence="3">AG-KIZ</strain>
        <tissue evidence="3">Muscle</tissue>
    </source>
</reference>
<dbReference type="InterPro" id="IPR004244">
    <property type="entry name" value="Transposase_22"/>
</dbReference>
<protein>
    <recommendedName>
        <fullName evidence="5">LINE-1 type transposase domain-containing protein 1</fullName>
    </recommendedName>
</protein>
<dbReference type="Proteomes" id="UP000281406">
    <property type="component" value="Unassembled WGS sequence"/>
</dbReference>
<dbReference type="PANTHER" id="PTHR11505">
    <property type="entry name" value="L1 TRANSPOSABLE ELEMENT-RELATED"/>
    <property type="match status" value="1"/>
</dbReference>
<sequence>MPSKKQGKKVVAEGESAAETAGSMEEASSTASNDPVLLAIESLRLELGKVKTDIKESLKGEIATLERKIDAKFDAMQLIINDHRTTLEHLEQTATASSDAVTKLQAHVKSFSEQVSELTEKCIDLEGRSKRQNIRIVGIREGLENGQGAREFVAKLLMEVLELDELPVLDRAHRALCSRPEDSDPPCQFIARVHHGHTMENIMRKVSSQRKLTFNGRSIQIFRDYPSAVVK</sequence>
<organism evidence="3 4">
    <name type="scientific">Anabarilius grahami</name>
    <name type="common">Kanglang fish</name>
    <name type="synonym">Barilius grahami</name>
    <dbReference type="NCBI Taxonomy" id="495550"/>
    <lineage>
        <taxon>Eukaryota</taxon>
        <taxon>Metazoa</taxon>
        <taxon>Chordata</taxon>
        <taxon>Craniata</taxon>
        <taxon>Vertebrata</taxon>
        <taxon>Euteleostomi</taxon>
        <taxon>Actinopterygii</taxon>
        <taxon>Neopterygii</taxon>
        <taxon>Teleostei</taxon>
        <taxon>Ostariophysi</taxon>
        <taxon>Cypriniformes</taxon>
        <taxon>Xenocyprididae</taxon>
        <taxon>Xenocypridinae</taxon>
        <taxon>Xenocypridinae incertae sedis</taxon>
        <taxon>Anabarilius</taxon>
    </lineage>
</organism>
<gene>
    <name evidence="3" type="ORF">DPX16_14299</name>
</gene>
<dbReference type="AlphaFoldDB" id="A0A3N0Y740"/>
<dbReference type="EMBL" id="RJVU01051266">
    <property type="protein sequence ID" value="ROL41934.1"/>
    <property type="molecule type" value="Genomic_DNA"/>
</dbReference>
<evidence type="ECO:0000256" key="2">
    <source>
        <dbReference type="SAM" id="MobiDB-lite"/>
    </source>
</evidence>
<evidence type="ECO:0000313" key="3">
    <source>
        <dbReference type="EMBL" id="ROL41934.1"/>
    </source>
</evidence>
<keyword evidence="4" id="KW-1185">Reference proteome</keyword>
<proteinExistence type="predicted"/>
<dbReference type="Gene3D" id="3.30.70.1820">
    <property type="entry name" value="L1 transposable element, RRM domain"/>
    <property type="match status" value="1"/>
</dbReference>
<comment type="caution">
    <text evidence="3">The sequence shown here is derived from an EMBL/GenBank/DDBJ whole genome shotgun (WGS) entry which is preliminary data.</text>
</comment>
<evidence type="ECO:0000313" key="4">
    <source>
        <dbReference type="Proteomes" id="UP000281406"/>
    </source>
</evidence>
<evidence type="ECO:0008006" key="5">
    <source>
        <dbReference type="Google" id="ProtNLM"/>
    </source>
</evidence>
<keyword evidence="1" id="KW-0175">Coiled coil</keyword>
<feature type="region of interest" description="Disordered" evidence="2">
    <location>
        <begin position="1"/>
        <end position="31"/>
    </location>
</feature>
<feature type="compositionally biased region" description="Low complexity" evidence="2">
    <location>
        <begin position="13"/>
        <end position="31"/>
    </location>
</feature>
<dbReference type="OrthoDB" id="8861212at2759"/>
<feature type="coiled-coil region" evidence="1">
    <location>
        <begin position="101"/>
        <end position="128"/>
    </location>
</feature>